<accession>A0A4Q2SIZ9</accession>
<gene>
    <name evidence="2" type="ORF">EUA07_03545</name>
</gene>
<dbReference type="OrthoDB" id="8399956at2"/>
<dbReference type="NCBIfam" id="NF002367">
    <property type="entry name" value="PRK01346.1-4"/>
    <property type="match status" value="1"/>
</dbReference>
<dbReference type="InterPro" id="IPR036527">
    <property type="entry name" value="SCP2_sterol-bd_dom_sf"/>
</dbReference>
<evidence type="ECO:0000313" key="3">
    <source>
        <dbReference type="Proteomes" id="UP000293291"/>
    </source>
</evidence>
<dbReference type="GO" id="GO:0034069">
    <property type="term" value="F:aminoglycoside N-acetyltransferase activity"/>
    <property type="evidence" value="ECO:0007669"/>
    <property type="project" value="TreeGrafter"/>
</dbReference>
<keyword evidence="3" id="KW-1185">Reference proteome</keyword>
<evidence type="ECO:0000259" key="1">
    <source>
        <dbReference type="Pfam" id="PF13530"/>
    </source>
</evidence>
<dbReference type="InterPro" id="IPR051554">
    <property type="entry name" value="Acetyltransferase_Eis"/>
</dbReference>
<dbReference type="AlphaFoldDB" id="A0A4Q2SIZ9"/>
<organism evidence="2 3">
    <name type="scientific">Nocardioides ganghwensis</name>
    <dbReference type="NCBI Taxonomy" id="252230"/>
    <lineage>
        <taxon>Bacteria</taxon>
        <taxon>Bacillati</taxon>
        <taxon>Actinomycetota</taxon>
        <taxon>Actinomycetes</taxon>
        <taxon>Propionibacteriales</taxon>
        <taxon>Nocardioidaceae</taxon>
        <taxon>Nocardioides</taxon>
    </lineage>
</organism>
<dbReference type="PANTHER" id="PTHR37817:SF1">
    <property type="entry name" value="N-ACETYLTRANSFERASE EIS"/>
    <property type="match status" value="1"/>
</dbReference>
<dbReference type="Gene3D" id="3.30.1050.10">
    <property type="entry name" value="SCP2 sterol-binding domain"/>
    <property type="match status" value="1"/>
</dbReference>
<dbReference type="InterPro" id="IPR025559">
    <property type="entry name" value="Eis_dom"/>
</dbReference>
<proteinExistence type="predicted"/>
<reference evidence="2 3" key="1">
    <citation type="submission" date="2019-01" db="EMBL/GenBank/DDBJ databases">
        <title>Novel species of Nocardioides.</title>
        <authorList>
            <person name="Liu Q."/>
            <person name="Xin Y.-H."/>
        </authorList>
    </citation>
    <scope>NUCLEOTIDE SEQUENCE [LARGE SCALE GENOMIC DNA]</scope>
    <source>
        <strain evidence="2 3">CGMCC 4.6875</strain>
    </source>
</reference>
<dbReference type="Proteomes" id="UP000293291">
    <property type="component" value="Unassembled WGS sequence"/>
</dbReference>
<dbReference type="SUPFAM" id="SSF55729">
    <property type="entry name" value="Acyl-CoA N-acyltransferases (Nat)"/>
    <property type="match status" value="1"/>
</dbReference>
<dbReference type="Gene3D" id="3.40.630.30">
    <property type="match status" value="2"/>
</dbReference>
<keyword evidence="2" id="KW-0808">Transferase</keyword>
<comment type="caution">
    <text evidence="2">The sequence shown here is derived from an EMBL/GenBank/DDBJ whole genome shotgun (WGS) entry which is preliminary data.</text>
</comment>
<feature type="domain" description="Enhanced intracellular survival protein" evidence="1">
    <location>
        <begin position="378"/>
        <end position="468"/>
    </location>
</feature>
<name>A0A4Q2SIZ9_9ACTN</name>
<evidence type="ECO:0000313" key="2">
    <source>
        <dbReference type="EMBL" id="RYC04020.1"/>
    </source>
</evidence>
<dbReference type="InterPro" id="IPR016181">
    <property type="entry name" value="Acyl_CoA_acyltransferase"/>
</dbReference>
<dbReference type="Pfam" id="PF13530">
    <property type="entry name" value="SCP2_2"/>
    <property type="match status" value="1"/>
</dbReference>
<dbReference type="SUPFAM" id="SSF55718">
    <property type="entry name" value="SCP-like"/>
    <property type="match status" value="1"/>
</dbReference>
<protein>
    <submittedName>
        <fullName evidence="2">GNAT family N-acetyltransferase</fullName>
    </submittedName>
</protein>
<dbReference type="PANTHER" id="PTHR37817">
    <property type="entry name" value="N-ACETYLTRANSFERASE EIS"/>
    <property type="match status" value="1"/>
</dbReference>
<dbReference type="GO" id="GO:0030649">
    <property type="term" value="P:aminoglycoside antibiotic catabolic process"/>
    <property type="evidence" value="ECO:0007669"/>
    <property type="project" value="TreeGrafter"/>
</dbReference>
<dbReference type="Pfam" id="PF13527">
    <property type="entry name" value="Acetyltransf_9"/>
    <property type="match status" value="1"/>
</dbReference>
<dbReference type="EMBL" id="SDWU01000003">
    <property type="protein sequence ID" value="RYC04020.1"/>
    <property type="molecule type" value="Genomic_DNA"/>
</dbReference>
<sequence>MVEAGRLHGDRGPPVGRLGCGTLPHHQAAQRVVGGEGLGIDGEHSSTLASAGRYPVAGPQPGLLGCRVSIDVRPSEDAEKYLATDQLVWFGEVTDADADHLRLGLPTDQRFAVDLPDGPSDLHAGIYGVRPMEMSLPGDALVPIAGLTWVGVHPDARRRGVLTAMMTDHLARSRDAGTAISALHASEAAIYGRYGYGLAVLTHQVDLGRGTTFTAPHLEDEVAGITTQLVTMSDDGVAERMRACQLAAAPDFPGTIVGSPGFFTLMTSETPEQLRDKERRRVLFARRHGSDVGFAGLRREHKWADARPSGTVTVGTFTGGPAARLALARRVVDLDLMGTTKLENIGVDDPVLGWVGGPRGTGDLKTWDSTWVRLVDLEAAWALRSYESDCDVVVEVADRYAPWNAGRWRLLASDGVGSASRSDSPADVTLDVAVLGAGYLGHGIAGLLRAGVVTEHRPGAYAGLARAMRTSLAPEPSIGF</sequence>